<comment type="caution">
    <text evidence="1">The sequence shown here is derived from an EMBL/GenBank/DDBJ whole genome shotgun (WGS) entry which is preliminary data.</text>
</comment>
<dbReference type="Proteomes" id="UP001054945">
    <property type="component" value="Unassembled WGS sequence"/>
</dbReference>
<dbReference type="EMBL" id="BPLR01015659">
    <property type="protein sequence ID" value="GIY77677.1"/>
    <property type="molecule type" value="Genomic_DNA"/>
</dbReference>
<gene>
    <name evidence="1" type="ORF">CEXT_545671</name>
</gene>
<keyword evidence="2" id="KW-1185">Reference proteome</keyword>
<reference evidence="1 2" key="1">
    <citation type="submission" date="2021-06" db="EMBL/GenBank/DDBJ databases">
        <title>Caerostris extrusa draft genome.</title>
        <authorList>
            <person name="Kono N."/>
            <person name="Arakawa K."/>
        </authorList>
    </citation>
    <scope>NUCLEOTIDE SEQUENCE [LARGE SCALE GENOMIC DNA]</scope>
</reference>
<sequence>MENLIEKSRALTIDELLKYSPLNGAIPCSFSEKAESFTLLDRRGKRDVGTILMNPGRWPRTQMISVKPINRTCD</sequence>
<proteinExistence type="predicted"/>
<name>A0AAV4W4L6_CAEEX</name>
<evidence type="ECO:0000313" key="2">
    <source>
        <dbReference type="Proteomes" id="UP001054945"/>
    </source>
</evidence>
<protein>
    <submittedName>
        <fullName evidence="1">Uncharacterized protein</fullName>
    </submittedName>
</protein>
<evidence type="ECO:0000313" key="1">
    <source>
        <dbReference type="EMBL" id="GIY77677.1"/>
    </source>
</evidence>
<organism evidence="1 2">
    <name type="scientific">Caerostris extrusa</name>
    <name type="common">Bark spider</name>
    <name type="synonym">Caerostris bankana</name>
    <dbReference type="NCBI Taxonomy" id="172846"/>
    <lineage>
        <taxon>Eukaryota</taxon>
        <taxon>Metazoa</taxon>
        <taxon>Ecdysozoa</taxon>
        <taxon>Arthropoda</taxon>
        <taxon>Chelicerata</taxon>
        <taxon>Arachnida</taxon>
        <taxon>Araneae</taxon>
        <taxon>Araneomorphae</taxon>
        <taxon>Entelegynae</taxon>
        <taxon>Araneoidea</taxon>
        <taxon>Araneidae</taxon>
        <taxon>Caerostris</taxon>
    </lineage>
</organism>
<dbReference type="AlphaFoldDB" id="A0AAV4W4L6"/>
<accession>A0AAV4W4L6</accession>